<comment type="similarity">
    <text evidence="2 12">Belongs to the EAF6 family.</text>
</comment>
<dbReference type="InterPro" id="IPR019786">
    <property type="entry name" value="Zinc_finger_PHD-type_CS"/>
</dbReference>
<dbReference type="GO" id="GO:0008270">
    <property type="term" value="F:zinc ion binding"/>
    <property type="evidence" value="ECO:0007669"/>
    <property type="project" value="UniProtKB-KW"/>
</dbReference>
<evidence type="ECO:0000256" key="2">
    <source>
        <dbReference type="ARBA" id="ARBA00010916"/>
    </source>
</evidence>
<name>A0A2C9L147_BIOGL</name>
<dbReference type="Pfam" id="PF09340">
    <property type="entry name" value="NuA4"/>
    <property type="match status" value="1"/>
</dbReference>
<gene>
    <name evidence="14" type="primary">106061925</name>
</gene>
<proteinExistence type="inferred from homology"/>
<dbReference type="VEuPathDB" id="VectorBase:BGLB025912"/>
<protein>
    <recommendedName>
        <fullName evidence="3">Chromatin modification-related protein MEAF6</fullName>
    </recommendedName>
</protein>
<keyword evidence="10 12" id="KW-0804">Transcription</keyword>
<dbReference type="InterPro" id="IPR015418">
    <property type="entry name" value="Eaf6"/>
</dbReference>
<dbReference type="Proteomes" id="UP000076420">
    <property type="component" value="Unassembled WGS sequence"/>
</dbReference>
<keyword evidence="8 12" id="KW-0805">Transcription regulation</keyword>
<dbReference type="PROSITE" id="PS01359">
    <property type="entry name" value="ZF_PHD_1"/>
    <property type="match status" value="1"/>
</dbReference>
<evidence type="ECO:0000256" key="5">
    <source>
        <dbReference type="ARBA" id="ARBA00022771"/>
    </source>
</evidence>
<keyword evidence="5" id="KW-0863">Zinc-finger</keyword>
<evidence type="ECO:0000256" key="13">
    <source>
        <dbReference type="SAM" id="MobiDB-lite"/>
    </source>
</evidence>
<dbReference type="VEuPathDB" id="VectorBase:BGLAX_045642"/>
<evidence type="ECO:0000256" key="11">
    <source>
        <dbReference type="ARBA" id="ARBA00023242"/>
    </source>
</evidence>
<evidence type="ECO:0000313" key="14">
    <source>
        <dbReference type="EnsemblMetazoa" id="BGLB025912-PA"/>
    </source>
</evidence>
<evidence type="ECO:0000256" key="7">
    <source>
        <dbReference type="ARBA" id="ARBA00022853"/>
    </source>
</evidence>
<sequence>MEVENVPDNNKKLGVVNVETKTDNCLGCGKRDGDNFQVYCSMCASWWHRGCIESVKHLNDEEIQNYDFMCSSCCPDVYSCARIVINSFSFYIVCLQDTLHNLERQIYAFEGSYLEDTQLYGNIIKGWDRYLTNTKNTNSKADKRNRKFKEADRLFSKSSVTSAAAVAGAGEAEKREPASPESNTTTPATQANGASSPTESTASSGNHVPVSTSSPGKVVKSATAKHKKSVKSKAKGRSEGKQKKGKDSHC</sequence>
<feature type="compositionally biased region" description="Polar residues" evidence="13">
    <location>
        <begin position="180"/>
        <end position="215"/>
    </location>
</feature>
<dbReference type="AlphaFoldDB" id="A0A2C9L147"/>
<dbReference type="SUPFAM" id="SSF57903">
    <property type="entry name" value="FYVE/PHD zinc finger"/>
    <property type="match status" value="1"/>
</dbReference>
<dbReference type="InterPro" id="IPR011011">
    <property type="entry name" value="Znf_FYVE_PHD"/>
</dbReference>
<dbReference type="PANTHER" id="PTHR13476">
    <property type="entry name" value="CHROMATIN MODIFICATION-RELATED PROTEIN MEAF6"/>
    <property type="match status" value="1"/>
</dbReference>
<feature type="compositionally biased region" description="Basic and acidic residues" evidence="13">
    <location>
        <begin position="236"/>
        <end position="250"/>
    </location>
</feature>
<keyword evidence="6" id="KW-0862">Zinc</keyword>
<evidence type="ECO:0000256" key="4">
    <source>
        <dbReference type="ARBA" id="ARBA00022723"/>
    </source>
</evidence>
<keyword evidence="11" id="KW-0539">Nucleus</keyword>
<evidence type="ECO:0000256" key="8">
    <source>
        <dbReference type="ARBA" id="ARBA00023015"/>
    </source>
</evidence>
<evidence type="ECO:0000256" key="3">
    <source>
        <dbReference type="ARBA" id="ARBA00019141"/>
    </source>
</evidence>
<comment type="subcellular location">
    <subcellularLocation>
        <location evidence="1">Nucleus</location>
    </subcellularLocation>
</comment>
<dbReference type="GO" id="GO:0005634">
    <property type="term" value="C:nucleus"/>
    <property type="evidence" value="ECO:0007669"/>
    <property type="project" value="UniProtKB-SubCell"/>
</dbReference>
<evidence type="ECO:0000313" key="15">
    <source>
        <dbReference type="Proteomes" id="UP000076420"/>
    </source>
</evidence>
<keyword evidence="9" id="KW-0175">Coiled coil</keyword>
<feature type="compositionally biased region" description="Basic residues" evidence="13">
    <location>
        <begin position="223"/>
        <end position="235"/>
    </location>
</feature>
<evidence type="ECO:0000256" key="12">
    <source>
        <dbReference type="RuleBase" id="RU368022"/>
    </source>
</evidence>
<dbReference type="GO" id="GO:0000123">
    <property type="term" value="C:histone acetyltransferase complex"/>
    <property type="evidence" value="ECO:0007669"/>
    <property type="project" value="InterPro"/>
</dbReference>
<dbReference type="GO" id="GO:0006325">
    <property type="term" value="P:chromatin organization"/>
    <property type="evidence" value="ECO:0007669"/>
    <property type="project" value="UniProtKB-KW"/>
</dbReference>
<organism evidence="14 15">
    <name type="scientific">Biomphalaria glabrata</name>
    <name type="common">Bloodfluke planorb</name>
    <name type="synonym">Freshwater snail</name>
    <dbReference type="NCBI Taxonomy" id="6526"/>
    <lineage>
        <taxon>Eukaryota</taxon>
        <taxon>Metazoa</taxon>
        <taxon>Spiralia</taxon>
        <taxon>Lophotrochozoa</taxon>
        <taxon>Mollusca</taxon>
        <taxon>Gastropoda</taxon>
        <taxon>Heterobranchia</taxon>
        <taxon>Euthyneura</taxon>
        <taxon>Panpulmonata</taxon>
        <taxon>Hygrophila</taxon>
        <taxon>Lymnaeoidea</taxon>
        <taxon>Planorbidae</taxon>
        <taxon>Biomphalaria</taxon>
    </lineage>
</organism>
<dbReference type="Gene3D" id="3.90.980.20">
    <property type="match status" value="1"/>
</dbReference>
<accession>A0A2C9L147</accession>
<evidence type="ECO:0000256" key="9">
    <source>
        <dbReference type="ARBA" id="ARBA00023054"/>
    </source>
</evidence>
<dbReference type="KEGG" id="bgt:106061925"/>
<dbReference type="EnsemblMetazoa" id="BGLB025912-RA">
    <property type="protein sequence ID" value="BGLB025912-PA"/>
    <property type="gene ID" value="BGLB025912"/>
</dbReference>
<keyword evidence="7" id="KW-0156">Chromatin regulator</keyword>
<feature type="region of interest" description="Disordered" evidence="13">
    <location>
        <begin position="166"/>
        <end position="250"/>
    </location>
</feature>
<evidence type="ECO:0000256" key="1">
    <source>
        <dbReference type="ARBA" id="ARBA00004123"/>
    </source>
</evidence>
<evidence type="ECO:0000256" key="6">
    <source>
        <dbReference type="ARBA" id="ARBA00022833"/>
    </source>
</evidence>
<keyword evidence="4" id="KW-0479">Metal-binding</keyword>
<evidence type="ECO:0000256" key="10">
    <source>
        <dbReference type="ARBA" id="ARBA00023163"/>
    </source>
</evidence>
<reference evidence="14" key="1">
    <citation type="submission" date="2020-05" db="UniProtKB">
        <authorList>
            <consortium name="EnsemblMetazoa"/>
        </authorList>
    </citation>
    <scope>IDENTIFICATION</scope>
    <source>
        <strain evidence="14">BB02</strain>
    </source>
</reference>
<dbReference type="STRING" id="6526.A0A2C9L147"/>